<dbReference type="Proteomes" id="UP000185622">
    <property type="component" value="Chromosome"/>
</dbReference>
<dbReference type="Gene3D" id="1.10.287.130">
    <property type="match status" value="1"/>
</dbReference>
<name>A0ABN4XET8_9RHOB</name>
<dbReference type="RefSeq" id="WP_075776609.1">
    <property type="nucleotide sequence ID" value="NZ_CP019437.1"/>
</dbReference>
<evidence type="ECO:0000313" key="3">
    <source>
        <dbReference type="Proteomes" id="UP000185622"/>
    </source>
</evidence>
<dbReference type="Gene3D" id="3.30.565.10">
    <property type="entry name" value="Histidine kinase-like ATPase, C-terminal domain"/>
    <property type="match status" value="1"/>
</dbReference>
<organism evidence="2 3">
    <name type="scientific">Thioclava nitratireducens</name>
    <dbReference type="NCBI Taxonomy" id="1915078"/>
    <lineage>
        <taxon>Bacteria</taxon>
        <taxon>Pseudomonadati</taxon>
        <taxon>Pseudomonadota</taxon>
        <taxon>Alphaproteobacteria</taxon>
        <taxon>Rhodobacterales</taxon>
        <taxon>Paracoccaceae</taxon>
        <taxon>Thioclava</taxon>
    </lineage>
</organism>
<reference evidence="2 3" key="1">
    <citation type="submission" date="2017-01" db="EMBL/GenBank/DDBJ databases">
        <title>The complete genome sequence of a sulfur-oxidizing marine bacterium Thioclava sp. 25B10_4T.</title>
        <authorList>
            <person name="Liu Y."/>
            <person name="Lai Q."/>
            <person name="Shao Z."/>
        </authorList>
    </citation>
    <scope>NUCLEOTIDE SEQUENCE [LARGE SCALE GENOMIC DNA]</scope>
    <source>
        <strain evidence="2 3">25B10_4</strain>
    </source>
</reference>
<evidence type="ECO:0000259" key="1">
    <source>
        <dbReference type="Pfam" id="PF10090"/>
    </source>
</evidence>
<dbReference type="InterPro" id="IPR018762">
    <property type="entry name" value="ChpT_C"/>
</dbReference>
<proteinExistence type="predicted"/>
<feature type="domain" description="Histidine phosphotransferase ChpT C-terminal" evidence="1">
    <location>
        <begin position="85"/>
        <end position="198"/>
    </location>
</feature>
<keyword evidence="3" id="KW-1185">Reference proteome</keyword>
<sequence length="204" mass="21793">MPFETANAGAEDADLIELVASRLCHDLISPIGAIGNGVELLTMTSEAPGPEVELISQSVAAANARVKFFRLAFGRAGPDQQLSEAEITGLLGEVSAQSRVDYDWRAPGETPRAEVKLALLAMLCLETALPFGGDIRAMPCGDGWMITARAEKARPDRAAFAALDGERLDLTPARVQFALLPREAARQGRRLDWSVDSEGGTIAF</sequence>
<accession>A0ABN4XET8</accession>
<dbReference type="Pfam" id="PF10090">
    <property type="entry name" value="HPTransfase"/>
    <property type="match status" value="1"/>
</dbReference>
<evidence type="ECO:0000313" key="2">
    <source>
        <dbReference type="EMBL" id="AQS48048.1"/>
    </source>
</evidence>
<gene>
    <name evidence="2" type="ORF">BMG03_09710</name>
</gene>
<protein>
    <recommendedName>
        <fullName evidence="1">Histidine phosphotransferase ChpT C-terminal domain-containing protein</fullName>
    </recommendedName>
</protein>
<dbReference type="EMBL" id="CP019437">
    <property type="protein sequence ID" value="AQS48048.1"/>
    <property type="molecule type" value="Genomic_DNA"/>
</dbReference>
<dbReference type="InterPro" id="IPR036890">
    <property type="entry name" value="HATPase_C_sf"/>
</dbReference>